<comment type="pathway">
    <text evidence="8 9">Carbohydrate degradation; glycolysis; D-glyceraldehyde 3-phosphate from glycerone phosphate: step 1/1.</text>
</comment>
<comment type="caution">
    <text evidence="10">The sequence shown here is derived from an EMBL/GenBank/DDBJ whole genome shotgun (WGS) entry which is preliminary data.</text>
</comment>
<dbReference type="InterPro" id="IPR035990">
    <property type="entry name" value="TIM_sf"/>
</dbReference>
<comment type="subcellular location">
    <subcellularLocation>
        <location evidence="8 9">Cytoplasm</location>
    </subcellularLocation>
</comment>
<sequence>MNKWIVGNWKMNGMMSSCRDLAAGLVTLEQEKPVRATVVVCPPYPYLGVVALRLMDSSLHLGGQDCSAHEAGAFTGQVSAKMLKDLSCGYVIVGHSERRAQLNENNDLIRQKAQQSLAASLTPIICVGENLEERETGKAIDVVLSQVQQAVPKGKCLIAYEPVWAIGTGKTPNASQIGEIHQMIARQNPGTPILYGGSVKSSNASEILAIPHVHGLLVGGASLDTAEFWKIAEAA</sequence>
<dbReference type="PROSITE" id="PS00171">
    <property type="entry name" value="TIM_1"/>
    <property type="match status" value="1"/>
</dbReference>
<protein>
    <recommendedName>
        <fullName evidence="8 9">Triosephosphate isomerase</fullName>
        <shortName evidence="8">TIM</shortName>
        <shortName evidence="8">TPI</shortName>
        <ecNumber evidence="8 9">5.3.1.1</ecNumber>
    </recommendedName>
    <alternativeName>
        <fullName evidence="8">Triose-phosphate isomerase</fullName>
    </alternativeName>
</protein>
<comment type="function">
    <text evidence="8">Involved in the gluconeogenesis. Catalyzes stereospecifically the conversion of dihydroxyacetone phosphate (DHAP) to D-glyceraldehyde-3-phosphate (G3P).</text>
</comment>
<dbReference type="UniPathway" id="UPA01066"/>
<dbReference type="PANTHER" id="PTHR21139">
    <property type="entry name" value="TRIOSEPHOSPHATE ISOMERASE"/>
    <property type="match status" value="1"/>
</dbReference>
<dbReference type="Pfam" id="PF00121">
    <property type="entry name" value="TIM"/>
    <property type="match status" value="1"/>
</dbReference>
<feature type="binding site" evidence="8">
    <location>
        <position position="198"/>
    </location>
    <ligand>
        <name>substrate</name>
    </ligand>
</feature>
<comment type="catalytic activity">
    <reaction evidence="1">
        <text>L-erythrulose 1-phosphate = D-erythrulose 4-phosphate</text>
        <dbReference type="Rhea" id="RHEA:49588"/>
        <dbReference type="ChEBI" id="CHEBI:58002"/>
        <dbReference type="ChEBI" id="CHEBI:90796"/>
        <dbReference type="EC" id="5.3.1.33"/>
    </reaction>
</comment>
<dbReference type="GO" id="GO:0005829">
    <property type="term" value="C:cytosol"/>
    <property type="evidence" value="ECO:0007669"/>
    <property type="project" value="TreeGrafter"/>
</dbReference>
<keyword evidence="4 8" id="KW-0312">Gluconeogenesis</keyword>
<accession>A0A0K8MDN1</accession>
<dbReference type="UniPathway" id="UPA00109">
    <property type="reaction ID" value="UER00189"/>
</dbReference>
<keyword evidence="5 8" id="KW-0963">Cytoplasm</keyword>
<dbReference type="AlphaFoldDB" id="A0A0K8MDN1"/>
<feature type="binding site" evidence="8">
    <location>
        <begin position="8"/>
        <end position="10"/>
    </location>
    <ligand>
        <name>substrate</name>
    </ligand>
</feature>
<keyword evidence="11" id="KW-1185">Reference proteome</keyword>
<gene>
    <name evidence="8 10" type="primary">tpiA</name>
    <name evidence="10" type="ORF">Cva_01319</name>
</gene>
<feature type="binding site" evidence="8">
    <location>
        <begin position="219"/>
        <end position="220"/>
    </location>
    <ligand>
        <name>substrate</name>
    </ligand>
</feature>
<dbReference type="GO" id="GO:0046166">
    <property type="term" value="P:glyceraldehyde-3-phosphate biosynthetic process"/>
    <property type="evidence" value="ECO:0007669"/>
    <property type="project" value="TreeGrafter"/>
</dbReference>
<reference evidence="10 11" key="1">
    <citation type="submission" date="2015-03" db="EMBL/GenBank/DDBJ databases">
        <title>Caedibacter varicaedens, whole genome shotgun sequence.</title>
        <authorList>
            <person name="Suzuki H."/>
            <person name="Dapper A.L."/>
            <person name="Gibson A.K."/>
            <person name="Jackson C."/>
            <person name="Lee H."/>
            <person name="Pejaver V.R."/>
            <person name="Doak T."/>
            <person name="Lynch M."/>
        </authorList>
    </citation>
    <scope>NUCLEOTIDE SEQUENCE [LARGE SCALE GENOMIC DNA]</scope>
</reference>
<dbReference type="PROSITE" id="PS51440">
    <property type="entry name" value="TIM_2"/>
    <property type="match status" value="1"/>
</dbReference>
<comment type="pathway">
    <text evidence="8 9">Carbohydrate biosynthesis; gluconeogenesis.</text>
</comment>
<dbReference type="InterPro" id="IPR022896">
    <property type="entry name" value="TrioseP_Isoase_bac/euk"/>
</dbReference>
<dbReference type="OrthoDB" id="9809429at2"/>
<evidence type="ECO:0000256" key="2">
    <source>
        <dbReference type="ARBA" id="ARBA00004939"/>
    </source>
</evidence>
<dbReference type="GO" id="GO:0006094">
    <property type="term" value="P:gluconeogenesis"/>
    <property type="evidence" value="ECO:0007669"/>
    <property type="project" value="UniProtKB-UniRule"/>
</dbReference>
<dbReference type="NCBIfam" id="TIGR00419">
    <property type="entry name" value="tim"/>
    <property type="match status" value="1"/>
</dbReference>
<dbReference type="Gene3D" id="3.20.20.70">
    <property type="entry name" value="Aldolase class I"/>
    <property type="match status" value="1"/>
</dbReference>
<evidence type="ECO:0000256" key="6">
    <source>
        <dbReference type="ARBA" id="ARBA00023152"/>
    </source>
</evidence>
<keyword evidence="6 8" id="KW-0324">Glycolysis</keyword>
<dbReference type="SUPFAM" id="SSF51351">
    <property type="entry name" value="Triosephosphate isomerase (TIM)"/>
    <property type="match status" value="1"/>
</dbReference>
<dbReference type="PANTHER" id="PTHR21139:SF42">
    <property type="entry name" value="TRIOSEPHOSPHATE ISOMERASE"/>
    <property type="match status" value="1"/>
</dbReference>
<feature type="active site" description="Electrophile" evidence="8">
    <location>
        <position position="95"/>
    </location>
</feature>
<dbReference type="InterPro" id="IPR000652">
    <property type="entry name" value="Triosephosphate_isomerase"/>
</dbReference>
<evidence type="ECO:0000256" key="7">
    <source>
        <dbReference type="ARBA" id="ARBA00023235"/>
    </source>
</evidence>
<dbReference type="GO" id="GO:0006096">
    <property type="term" value="P:glycolytic process"/>
    <property type="evidence" value="ECO:0007669"/>
    <property type="project" value="UniProtKB-UniRule"/>
</dbReference>
<feature type="active site" description="Proton acceptor" evidence="8">
    <location>
        <position position="161"/>
    </location>
</feature>
<comment type="catalytic activity">
    <reaction evidence="8 9">
        <text>D-glyceraldehyde 3-phosphate = dihydroxyacetone phosphate</text>
        <dbReference type="Rhea" id="RHEA:18585"/>
        <dbReference type="ChEBI" id="CHEBI:57642"/>
        <dbReference type="ChEBI" id="CHEBI:59776"/>
        <dbReference type="EC" id="5.3.1.1"/>
    </reaction>
</comment>
<dbReference type="InterPro" id="IPR020861">
    <property type="entry name" value="Triosephosphate_isomerase_AS"/>
</dbReference>
<proteinExistence type="inferred from homology"/>
<keyword evidence="7 8" id="KW-0413">Isomerase</keyword>
<dbReference type="EMBL" id="BBVC01000075">
    <property type="protein sequence ID" value="GAO98655.1"/>
    <property type="molecule type" value="Genomic_DNA"/>
</dbReference>
<evidence type="ECO:0000256" key="5">
    <source>
        <dbReference type="ARBA" id="ARBA00022490"/>
    </source>
</evidence>
<name>A0A0K8MDN1_9PROT</name>
<evidence type="ECO:0000256" key="3">
    <source>
        <dbReference type="ARBA" id="ARBA00007422"/>
    </source>
</evidence>
<dbReference type="UniPathway" id="UPA00138"/>
<evidence type="ECO:0000256" key="8">
    <source>
        <dbReference type="HAMAP-Rule" id="MF_00147"/>
    </source>
</evidence>
<comment type="subunit">
    <text evidence="8 9">Homodimer.</text>
</comment>
<dbReference type="Proteomes" id="UP000036771">
    <property type="component" value="Unassembled WGS sequence"/>
</dbReference>
<evidence type="ECO:0000313" key="10">
    <source>
        <dbReference type="EMBL" id="GAO98655.1"/>
    </source>
</evidence>
<organism evidence="10 11">
    <name type="scientific">Caedimonas varicaedens</name>
    <dbReference type="NCBI Taxonomy" id="1629334"/>
    <lineage>
        <taxon>Bacteria</taxon>
        <taxon>Pseudomonadati</taxon>
        <taxon>Pseudomonadota</taxon>
        <taxon>Alphaproteobacteria</taxon>
        <taxon>Holosporales</taxon>
        <taxon>Caedimonadaceae</taxon>
        <taxon>Caedimonas</taxon>
    </lineage>
</organism>
<dbReference type="EC" id="5.3.1.1" evidence="8 9"/>
<dbReference type="GO" id="GO:0019563">
    <property type="term" value="P:glycerol catabolic process"/>
    <property type="evidence" value="ECO:0007669"/>
    <property type="project" value="TreeGrafter"/>
</dbReference>
<evidence type="ECO:0000256" key="4">
    <source>
        <dbReference type="ARBA" id="ARBA00022432"/>
    </source>
</evidence>
<dbReference type="InterPro" id="IPR013785">
    <property type="entry name" value="Aldolase_TIM"/>
</dbReference>
<evidence type="ECO:0000256" key="1">
    <source>
        <dbReference type="ARBA" id="ARBA00000148"/>
    </source>
</evidence>
<dbReference type="HAMAP" id="MF_00147_B">
    <property type="entry name" value="TIM_B"/>
    <property type="match status" value="1"/>
</dbReference>
<evidence type="ECO:0000256" key="9">
    <source>
        <dbReference type="RuleBase" id="RU363013"/>
    </source>
</evidence>
<evidence type="ECO:0000313" key="11">
    <source>
        <dbReference type="Proteomes" id="UP000036771"/>
    </source>
</evidence>
<comment type="pathway">
    <text evidence="2">Carbohydrate metabolism; erythritol degradation.</text>
</comment>
<dbReference type="GO" id="GO:0004807">
    <property type="term" value="F:triose-phosphate isomerase activity"/>
    <property type="evidence" value="ECO:0007669"/>
    <property type="project" value="UniProtKB-UniRule"/>
</dbReference>
<dbReference type="CDD" id="cd00311">
    <property type="entry name" value="TIM"/>
    <property type="match status" value="1"/>
</dbReference>
<dbReference type="STRING" id="1629334.Cva_01319"/>
<comment type="similarity">
    <text evidence="3 8 9">Belongs to the triosephosphate isomerase family.</text>
</comment>
<feature type="binding site" evidence="8">
    <location>
        <position position="167"/>
    </location>
    <ligand>
        <name>substrate</name>
    </ligand>
</feature>